<organism evidence="8">
    <name type="scientific">Curvibacter symbiont subsp. Hydra magnipapillata</name>
    <dbReference type="NCBI Taxonomy" id="667019"/>
    <lineage>
        <taxon>Bacteria</taxon>
        <taxon>Pseudomonadati</taxon>
        <taxon>Pseudomonadota</taxon>
        <taxon>Betaproteobacteria</taxon>
        <taxon>Burkholderiales</taxon>
        <taxon>Comamonadaceae</taxon>
        <taxon>Curvibacter</taxon>
    </lineage>
</organism>
<keyword evidence="3 7" id="KW-0812">Transmembrane</keyword>
<evidence type="ECO:0000313" key="8">
    <source>
        <dbReference type="EMBL" id="CBA32503.1"/>
    </source>
</evidence>
<sequence>MGSSLSANLTMTNTHAAPVSADSDNPDGGSDEEFKPLTAEEARQWRQRNPPVSPWRVIGMQIATALVVAAIAGWSFGRAAGMSAAYGALAVIVPAMVLARGLRRQALLKDSGAAFLSFVVWEVVKVVLTVALLLAAPKLVPALNWLALVVGFVVTMKVYWVAAWLQSKHRHPAVNL</sequence>
<evidence type="ECO:0000256" key="5">
    <source>
        <dbReference type="ARBA" id="ARBA00023136"/>
    </source>
</evidence>
<dbReference type="InterPro" id="IPR005598">
    <property type="entry name" value="ATP_synth_I"/>
</dbReference>
<dbReference type="EMBL" id="FN543107">
    <property type="protein sequence ID" value="CBA32503.1"/>
    <property type="molecule type" value="Genomic_DNA"/>
</dbReference>
<keyword evidence="4 7" id="KW-1133">Transmembrane helix</keyword>
<feature type="region of interest" description="Disordered" evidence="6">
    <location>
        <begin position="13"/>
        <end position="34"/>
    </location>
</feature>
<evidence type="ECO:0008006" key="9">
    <source>
        <dbReference type="Google" id="ProtNLM"/>
    </source>
</evidence>
<keyword evidence="2" id="KW-1003">Cell membrane</keyword>
<gene>
    <name evidence="8" type="ORF">Csp_D32470</name>
</gene>
<dbReference type="GO" id="GO:0005886">
    <property type="term" value="C:plasma membrane"/>
    <property type="evidence" value="ECO:0007669"/>
    <property type="project" value="UniProtKB-SubCell"/>
</dbReference>
<feature type="transmembrane region" description="Helical" evidence="7">
    <location>
        <begin position="55"/>
        <end position="77"/>
    </location>
</feature>
<name>C9YF91_CURXX</name>
<proteinExistence type="predicted"/>
<evidence type="ECO:0000256" key="4">
    <source>
        <dbReference type="ARBA" id="ARBA00022989"/>
    </source>
</evidence>
<accession>C9YF91</accession>
<dbReference type="Pfam" id="PF03899">
    <property type="entry name" value="ATP-synt_I"/>
    <property type="match status" value="1"/>
</dbReference>
<feature type="transmembrane region" description="Helical" evidence="7">
    <location>
        <begin position="114"/>
        <end position="136"/>
    </location>
</feature>
<keyword evidence="5 7" id="KW-0472">Membrane</keyword>
<comment type="subcellular location">
    <subcellularLocation>
        <location evidence="1">Cell membrane</location>
        <topology evidence="1">Multi-pass membrane protein</topology>
    </subcellularLocation>
</comment>
<dbReference type="AlphaFoldDB" id="C9YF91"/>
<reference evidence="8" key="1">
    <citation type="journal article" date="2010" name="Nature">
        <title>The Dynamic genome of Hydra.</title>
        <authorList>
            <person name="Chapman J.A."/>
            <person name="Kirkness E.F."/>
            <person name="Simakov O."/>
            <person name="Hampson S.E."/>
            <person name="Mitros T."/>
            <person name="Weinmaier T."/>
            <person name="Rattei T."/>
            <person name="Balasubramanian P.G."/>
            <person name="Borman J."/>
            <person name="Busam D."/>
            <person name="Disbennett K."/>
            <person name="Pfannkoch C."/>
            <person name="Sumin N."/>
            <person name="Sutton G."/>
            <person name="Viswanathan L."/>
            <person name="Walenz B."/>
            <person name="Goodstein D.M."/>
            <person name="Hellsten U."/>
            <person name="Kawashima T."/>
            <person name="Prochnik S.E."/>
            <person name="Putnam N.H."/>
            <person name="Shu S."/>
            <person name="Blumberg B."/>
            <person name="Dana C.E."/>
            <person name="Gee L."/>
            <person name="Kibler D.F."/>
            <person name="Law L."/>
            <person name="Lindgens D."/>
            <person name="Martinez D.E."/>
            <person name="Peng J."/>
            <person name="Wigge P.A."/>
            <person name="Bertulat B."/>
            <person name="Guder C."/>
            <person name="Nakamura Y."/>
            <person name="Ozbek S."/>
            <person name="Watanabe H."/>
            <person name="Khalturin K."/>
            <person name="Hemmrich G."/>
            <person name="Franke A."/>
            <person name="Augustin R."/>
            <person name="Fraune S."/>
            <person name="Hayakawa E."/>
            <person name="Hayakawa S."/>
            <person name="Hirose M."/>
            <person name="Hwang J."/>
            <person name="Ikeo K."/>
            <person name="Nishimiya-Fujisawa C."/>
            <person name="Ogura A."/>
            <person name="Takahashi T."/>
            <person name="Steinmetz P.R."/>
            <person name="Zhang X."/>
            <person name="Aufschnaiter R."/>
            <person name="Eder M.K."/>
            <person name="Gorny A.K."/>
            <person name="Salvenmoser W."/>
            <person name="Heimberg A.M."/>
            <person name="Wheeler B.M."/>
            <person name="Peterson K.J."/>
            <person name="Boettger A."/>
            <person name="Tischler P."/>
            <person name="Wolf A."/>
            <person name="Gojobori T."/>
            <person name="Remington K.A."/>
            <person name="Strausberg R.L."/>
            <person name="Venter J."/>
            <person name="Technau U."/>
            <person name="Hobmayer B."/>
            <person name="Bosch T.C."/>
            <person name="Holstein T.W."/>
            <person name="Fujisawa T."/>
            <person name="Bode H.R."/>
            <person name="David C.N."/>
            <person name="Rokhsar D.S."/>
            <person name="Steele R.E."/>
        </authorList>
    </citation>
    <scope>NUCLEOTIDE SEQUENCE</scope>
</reference>
<evidence type="ECO:0000256" key="3">
    <source>
        <dbReference type="ARBA" id="ARBA00022692"/>
    </source>
</evidence>
<feature type="transmembrane region" description="Helical" evidence="7">
    <location>
        <begin position="142"/>
        <end position="162"/>
    </location>
</feature>
<evidence type="ECO:0000256" key="7">
    <source>
        <dbReference type="SAM" id="Phobius"/>
    </source>
</evidence>
<evidence type="ECO:0000256" key="1">
    <source>
        <dbReference type="ARBA" id="ARBA00004651"/>
    </source>
</evidence>
<evidence type="ECO:0000256" key="2">
    <source>
        <dbReference type="ARBA" id="ARBA00022475"/>
    </source>
</evidence>
<feature type="transmembrane region" description="Helical" evidence="7">
    <location>
        <begin position="83"/>
        <end position="102"/>
    </location>
</feature>
<evidence type="ECO:0000256" key="6">
    <source>
        <dbReference type="SAM" id="MobiDB-lite"/>
    </source>
</evidence>
<protein>
    <recommendedName>
        <fullName evidence="9">ATP synthase subunit I</fullName>
    </recommendedName>
</protein>